<dbReference type="STRING" id="94130.A0A2Z6QU71"/>
<protein>
    <recommendedName>
        <fullName evidence="1">RWD domain-containing protein</fullName>
    </recommendedName>
</protein>
<dbReference type="CDD" id="cd24163">
    <property type="entry name" value="RWDD2_C"/>
    <property type="match status" value="1"/>
</dbReference>
<dbReference type="InterPro" id="IPR016135">
    <property type="entry name" value="UBQ-conjugating_enzyme/RWD"/>
</dbReference>
<name>A0A2Z6QU71_9GLOM</name>
<dbReference type="InterPro" id="IPR017359">
    <property type="entry name" value="Phi-like"/>
</dbReference>
<dbReference type="PANTHER" id="PTHR15955">
    <property type="entry name" value="RWD DOMAIN CONTAINING PROTEIN 2"/>
    <property type="match status" value="1"/>
</dbReference>
<dbReference type="EMBL" id="BEXD01001224">
    <property type="protein sequence ID" value="GBB93035.1"/>
    <property type="molecule type" value="Genomic_DNA"/>
</dbReference>
<feature type="domain" description="RWD" evidence="1">
    <location>
        <begin position="35"/>
        <end position="139"/>
    </location>
</feature>
<dbReference type="SUPFAM" id="SSF54495">
    <property type="entry name" value="UBC-like"/>
    <property type="match status" value="1"/>
</dbReference>
<dbReference type="Gene3D" id="3.10.110.10">
    <property type="entry name" value="Ubiquitin Conjugating Enzyme"/>
    <property type="match status" value="1"/>
</dbReference>
<proteinExistence type="predicted"/>
<dbReference type="PIRSF" id="PIRSF038021">
    <property type="entry name" value="UCP038021_RWDD2"/>
    <property type="match status" value="1"/>
</dbReference>
<dbReference type="Proteomes" id="UP000247702">
    <property type="component" value="Unassembled WGS sequence"/>
</dbReference>
<dbReference type="InterPro" id="IPR059181">
    <property type="entry name" value="RWDD2A-B_C"/>
</dbReference>
<gene>
    <name evidence="2" type="ORF">RclHR1_00210031</name>
</gene>
<dbReference type="InterPro" id="IPR006575">
    <property type="entry name" value="RWD_dom"/>
</dbReference>
<reference evidence="2 3" key="1">
    <citation type="submission" date="2017-11" db="EMBL/GenBank/DDBJ databases">
        <title>The genome of Rhizophagus clarus HR1 reveals common genetic basis of auxotrophy among arbuscular mycorrhizal fungi.</title>
        <authorList>
            <person name="Kobayashi Y."/>
        </authorList>
    </citation>
    <scope>NUCLEOTIDE SEQUENCE [LARGE SCALE GENOMIC DNA]</scope>
    <source>
        <strain evidence="2 3">HR1</strain>
    </source>
</reference>
<dbReference type="InterPro" id="IPR010541">
    <property type="entry name" value="Prp3_C"/>
</dbReference>
<dbReference type="AlphaFoldDB" id="A0A2Z6QU71"/>
<comment type="caution">
    <text evidence="2">The sequence shown here is derived from an EMBL/GenBank/DDBJ whole genome shotgun (WGS) entry which is preliminary data.</text>
</comment>
<evidence type="ECO:0000313" key="3">
    <source>
        <dbReference type="Proteomes" id="UP000247702"/>
    </source>
</evidence>
<accession>A0A2Z6QU71</accession>
<dbReference type="PROSITE" id="PS50908">
    <property type="entry name" value="RWD"/>
    <property type="match status" value="1"/>
</dbReference>
<keyword evidence="3" id="KW-1185">Reference proteome</keyword>
<organism evidence="2 3">
    <name type="scientific">Rhizophagus clarus</name>
    <dbReference type="NCBI Taxonomy" id="94130"/>
    <lineage>
        <taxon>Eukaryota</taxon>
        <taxon>Fungi</taxon>
        <taxon>Fungi incertae sedis</taxon>
        <taxon>Mucoromycota</taxon>
        <taxon>Glomeromycotina</taxon>
        <taxon>Glomeromycetes</taxon>
        <taxon>Glomerales</taxon>
        <taxon>Glomeraceae</taxon>
        <taxon>Rhizophagus</taxon>
    </lineage>
</organism>
<sequence>MDTTFVNSRQLQWEELSLLIAMFVGNEFQWVGDEDQIESWKSVIDNFNLVQTTIRNLEEIPPFRFRLSLDINNSWINVFLPLRYPKVQPECYFSSDNVNRQTWTEINSEIEMKVKELNINDECCIFELYQHTKSYLIEKFSQTTLSDYDDNKNEKEKTSLQLSRILIWTHHLLSLEKRKNICQWAEELGLWGFSKPGYPGIIIVEGLDDKVHEYILRLKSLRWQAITVRSEQIEPLDLEEQNYGERVKIRLGRSKPGVTELETMSEISAKMRKADLEEMFMSAMKINKK</sequence>
<evidence type="ECO:0000313" key="2">
    <source>
        <dbReference type="EMBL" id="GBB93035.1"/>
    </source>
</evidence>
<dbReference type="Pfam" id="PF06544">
    <property type="entry name" value="Prp3_C"/>
    <property type="match status" value="1"/>
</dbReference>
<dbReference type="PANTHER" id="PTHR15955:SF8">
    <property type="entry name" value="RWD DOMAIN-CONTAINING PROTEIN 2B-RELATED"/>
    <property type="match status" value="1"/>
</dbReference>
<evidence type="ECO:0000259" key="1">
    <source>
        <dbReference type="PROSITE" id="PS50908"/>
    </source>
</evidence>